<gene>
    <name evidence="2" type="ORF">IFM46972_06956</name>
</gene>
<name>A0A8H3S433_9EURO</name>
<sequence length="108" mass="11809">MVRCTPPVDGEQLSDVAPSHLGVRPHGRPQRKAAASRISALTTSIHYKRNYPESVQQGLRPTLLRGYPPLLVDQKNLSVFQAGSWWMGRRAGPCIVLRAGGRILAGVL</sequence>
<reference evidence="2 3" key="1">
    <citation type="submission" date="2020-01" db="EMBL/GenBank/DDBJ databases">
        <title>Draft genome sequence of Aspergillus udagawae IFM 46972.</title>
        <authorList>
            <person name="Takahashi H."/>
            <person name="Yaguchi T."/>
        </authorList>
    </citation>
    <scope>NUCLEOTIDE SEQUENCE [LARGE SCALE GENOMIC DNA]</scope>
    <source>
        <strain evidence="2 3">IFM 46972</strain>
    </source>
</reference>
<protein>
    <submittedName>
        <fullName evidence="2">Uncharacterized protein</fullName>
    </submittedName>
</protein>
<organism evidence="2 3">
    <name type="scientific">Aspergillus udagawae</name>
    <dbReference type="NCBI Taxonomy" id="91492"/>
    <lineage>
        <taxon>Eukaryota</taxon>
        <taxon>Fungi</taxon>
        <taxon>Dikarya</taxon>
        <taxon>Ascomycota</taxon>
        <taxon>Pezizomycotina</taxon>
        <taxon>Eurotiomycetes</taxon>
        <taxon>Eurotiomycetidae</taxon>
        <taxon>Eurotiales</taxon>
        <taxon>Aspergillaceae</taxon>
        <taxon>Aspergillus</taxon>
        <taxon>Aspergillus subgen. Fumigati</taxon>
    </lineage>
</organism>
<accession>A0A8H3S433</accession>
<dbReference type="AlphaFoldDB" id="A0A8H3S433"/>
<evidence type="ECO:0000256" key="1">
    <source>
        <dbReference type="SAM" id="MobiDB-lite"/>
    </source>
</evidence>
<comment type="caution">
    <text evidence="2">The sequence shown here is derived from an EMBL/GenBank/DDBJ whole genome shotgun (WGS) entry which is preliminary data.</text>
</comment>
<evidence type="ECO:0000313" key="3">
    <source>
        <dbReference type="Proteomes" id="UP000465221"/>
    </source>
</evidence>
<evidence type="ECO:0000313" key="2">
    <source>
        <dbReference type="EMBL" id="GFF42693.1"/>
    </source>
</evidence>
<dbReference type="EMBL" id="BLKC01000050">
    <property type="protein sequence ID" value="GFF42693.1"/>
    <property type="molecule type" value="Genomic_DNA"/>
</dbReference>
<proteinExistence type="predicted"/>
<feature type="region of interest" description="Disordered" evidence="1">
    <location>
        <begin position="1"/>
        <end position="34"/>
    </location>
</feature>
<dbReference type="Proteomes" id="UP000465221">
    <property type="component" value="Unassembled WGS sequence"/>
</dbReference>